<evidence type="ECO:0000313" key="8">
    <source>
        <dbReference type="RefSeq" id="XP_072832892.1"/>
    </source>
</evidence>
<dbReference type="RefSeq" id="XP_020654577.2">
    <property type="nucleotide sequence ID" value="XM_020798918.2"/>
</dbReference>
<dbReference type="Pfam" id="PF00096">
    <property type="entry name" value="zf-C2H2"/>
    <property type="match status" value="4"/>
</dbReference>
<keyword evidence="4" id="KW-1185">Reference proteome</keyword>
<evidence type="ECO:0000313" key="6">
    <source>
        <dbReference type="RefSeq" id="XP_020654577.2"/>
    </source>
</evidence>
<dbReference type="InterPro" id="IPR036236">
    <property type="entry name" value="Znf_C2H2_sf"/>
</dbReference>
<name>A0A6J0U1I2_9SAUR</name>
<dbReference type="PANTHER" id="PTHR16515">
    <property type="entry name" value="PR DOMAIN ZINC FINGER PROTEIN"/>
    <property type="match status" value="1"/>
</dbReference>
<dbReference type="SMART" id="SM00355">
    <property type="entry name" value="ZnF_C2H2"/>
    <property type="match status" value="6"/>
</dbReference>
<dbReference type="Pfam" id="PF12874">
    <property type="entry name" value="zf-met"/>
    <property type="match status" value="1"/>
</dbReference>
<feature type="domain" description="C2H2-type" evidence="3">
    <location>
        <begin position="97"/>
        <end position="124"/>
    </location>
</feature>
<proteinExistence type="predicted"/>
<dbReference type="AlphaFoldDB" id="A0A6J0U1I2"/>
<dbReference type="InterPro" id="IPR050331">
    <property type="entry name" value="Zinc_finger"/>
</dbReference>
<evidence type="ECO:0000313" key="4">
    <source>
        <dbReference type="Proteomes" id="UP001652642"/>
    </source>
</evidence>
<evidence type="ECO:0000259" key="3">
    <source>
        <dbReference type="PROSITE" id="PS50157"/>
    </source>
</evidence>
<dbReference type="GO" id="GO:0010468">
    <property type="term" value="P:regulation of gene expression"/>
    <property type="evidence" value="ECO:0007669"/>
    <property type="project" value="TreeGrafter"/>
</dbReference>
<feature type="domain" description="C2H2-type" evidence="3">
    <location>
        <begin position="69"/>
        <end position="96"/>
    </location>
</feature>
<gene>
    <name evidence="5 6 7 8" type="primary">ZNF784</name>
</gene>
<dbReference type="PROSITE" id="PS50157">
    <property type="entry name" value="ZINC_FINGER_C2H2_2"/>
    <property type="match status" value="6"/>
</dbReference>
<protein>
    <submittedName>
        <fullName evidence="5 6">Zinc finger protein 784</fullName>
    </submittedName>
</protein>
<evidence type="ECO:0000256" key="1">
    <source>
        <dbReference type="PROSITE-ProRule" id="PRU00042"/>
    </source>
</evidence>
<keyword evidence="1" id="KW-0863">Zinc-finger</keyword>
<feature type="domain" description="C2H2-type" evidence="3">
    <location>
        <begin position="583"/>
        <end position="610"/>
    </location>
</feature>
<dbReference type="GeneID" id="110081846"/>
<evidence type="ECO:0000256" key="2">
    <source>
        <dbReference type="SAM" id="MobiDB-lite"/>
    </source>
</evidence>
<dbReference type="RefSeq" id="XP_020654576.2">
    <property type="nucleotide sequence ID" value="XM_020798917.2"/>
</dbReference>
<feature type="domain" description="C2H2-type" evidence="3">
    <location>
        <begin position="611"/>
        <end position="638"/>
    </location>
</feature>
<keyword evidence="1" id="KW-0862">Zinc</keyword>
<feature type="domain" description="C2H2-type" evidence="3">
    <location>
        <begin position="125"/>
        <end position="147"/>
    </location>
</feature>
<sequence>MDVQLVTVKEESGPVTPVVCHLCQDDLPLIDGPQGQVPQCQRCKSFPLESQSWLPGNPDILVHLSERPYCCSFCPKRFKRASDRRDHERVHTGERPYGCGICGKRFTQSSVLSGHMRIHTGERPFHCGVCLKSFNNGSNFRKHQRIHGHPLGCNDKGNHGKDTDFLPGKKQNQVAEGQNGCHLHGNIFCRQNGRPVAKEPKPSENQRSQDSKRRPNSPCGDRIHQDGSCSNGLRHHCDNAEHFKRMDLKWNHANCCDDLHVRQSSHGNINVKDLKQAVNCEGHVGSLGKNDCFFGPEIFGNGHCFRRVKYVSGEYYTKVRRQNRVGESHTEGEVKQPVESQDRKLQLDDNNYGKGHLLVGGNGTSIHKQSQEGRVKGYLVRRPNGGLFKGLKQNSKESVGYHLRQNDREGSPFSGLNPGTLEVRQNGSLRDAANGLRQNGTTYLGEVRQDSSTSKEKEVEFQASVPEKMNNFQPKMSSLTCPEGSTVLAWKRPSMGIMKEKVELEGCSPLDLPTNVSLWELETPEPYSLPYNISMSPRHHSLQDQFGSISQDWEEVNPTPCFPFHEPEPWDQHSPSAADSKPFLCFACPKQFRRATDLKEHLRVHTGERPFGCGVCGKRFTQSSALTTHRRLHTGEKPFECAVCCRRFNNSSNFAKHRRLHGQEGVRRGGKVAEKEQWCVKPH</sequence>
<feature type="compositionally biased region" description="Basic and acidic residues" evidence="2">
    <location>
        <begin position="196"/>
        <end position="213"/>
    </location>
</feature>
<dbReference type="GO" id="GO:0005634">
    <property type="term" value="C:nucleus"/>
    <property type="evidence" value="ECO:0007669"/>
    <property type="project" value="UniProtKB-SubCell"/>
</dbReference>
<dbReference type="Proteomes" id="UP001652642">
    <property type="component" value="Chromosome 6"/>
</dbReference>
<dbReference type="SUPFAM" id="SSF57667">
    <property type="entry name" value="beta-beta-alpha zinc fingers"/>
    <property type="match status" value="4"/>
</dbReference>
<evidence type="ECO:0000313" key="5">
    <source>
        <dbReference type="RefSeq" id="XP_020654576.2"/>
    </source>
</evidence>
<organism evidence="4 5">
    <name type="scientific">Pogona vitticeps</name>
    <name type="common">central bearded dragon</name>
    <dbReference type="NCBI Taxonomy" id="103695"/>
    <lineage>
        <taxon>Eukaryota</taxon>
        <taxon>Metazoa</taxon>
        <taxon>Chordata</taxon>
        <taxon>Craniata</taxon>
        <taxon>Vertebrata</taxon>
        <taxon>Euteleostomi</taxon>
        <taxon>Lepidosauria</taxon>
        <taxon>Squamata</taxon>
        <taxon>Bifurcata</taxon>
        <taxon>Unidentata</taxon>
        <taxon>Episquamata</taxon>
        <taxon>Toxicofera</taxon>
        <taxon>Iguania</taxon>
        <taxon>Acrodonta</taxon>
        <taxon>Agamidae</taxon>
        <taxon>Amphibolurinae</taxon>
        <taxon>Pogona</taxon>
    </lineage>
</organism>
<dbReference type="GO" id="GO:0008270">
    <property type="term" value="F:zinc ion binding"/>
    <property type="evidence" value="ECO:0007669"/>
    <property type="project" value="UniProtKB-KW"/>
</dbReference>
<dbReference type="PANTHER" id="PTHR16515:SF60">
    <property type="entry name" value="ZINC FINGER PROTEIN 436"/>
    <property type="match status" value="1"/>
</dbReference>
<feature type="region of interest" description="Disordered" evidence="2">
    <location>
        <begin position="324"/>
        <end position="343"/>
    </location>
</feature>
<feature type="region of interest" description="Disordered" evidence="2">
    <location>
        <begin position="192"/>
        <end position="224"/>
    </location>
</feature>
<reference evidence="5 6" key="1">
    <citation type="submission" date="2025-05" db="UniProtKB">
        <authorList>
            <consortium name="RefSeq"/>
        </authorList>
    </citation>
    <scope>IDENTIFICATION</scope>
</reference>
<dbReference type="InterPro" id="IPR013087">
    <property type="entry name" value="Znf_C2H2_type"/>
</dbReference>
<accession>A0A6J0U1I2</accession>
<dbReference type="CTD" id="147808"/>
<feature type="domain" description="C2H2-type" evidence="3">
    <location>
        <begin position="639"/>
        <end position="666"/>
    </location>
</feature>
<dbReference type="Gene3D" id="3.30.160.60">
    <property type="entry name" value="Classic Zinc Finger"/>
    <property type="match status" value="6"/>
</dbReference>
<keyword evidence="1" id="KW-0479">Metal-binding</keyword>
<dbReference type="RefSeq" id="XP_072832891.1">
    <property type="nucleotide sequence ID" value="XM_072976790.1"/>
</dbReference>
<dbReference type="PROSITE" id="PS00028">
    <property type="entry name" value="ZINC_FINGER_C2H2_1"/>
    <property type="match status" value="5"/>
</dbReference>
<evidence type="ECO:0000313" key="7">
    <source>
        <dbReference type="RefSeq" id="XP_072832891.1"/>
    </source>
</evidence>
<dbReference type="RefSeq" id="XP_072832892.1">
    <property type="nucleotide sequence ID" value="XM_072976791.1"/>
</dbReference>